<dbReference type="InterPro" id="IPR000814">
    <property type="entry name" value="TBP"/>
</dbReference>
<keyword evidence="5" id="KW-0648">Protein biosynthesis</keyword>
<dbReference type="Gene3D" id="3.30.310.10">
    <property type="entry name" value="TATA-Binding Protein"/>
    <property type="match status" value="2"/>
</dbReference>
<dbReference type="PRINTS" id="PR00686">
    <property type="entry name" value="TIFACTORIID"/>
</dbReference>
<dbReference type="eggNOG" id="arCOG01764">
    <property type="taxonomic scope" value="Archaea"/>
</dbReference>
<dbReference type="GO" id="GO:0003677">
    <property type="term" value="F:DNA binding"/>
    <property type="evidence" value="ECO:0007669"/>
    <property type="project" value="UniProtKB-KW"/>
</dbReference>
<gene>
    <name evidence="5" type="primary">tbp4</name>
    <name evidence="5" type="ordered locus">Nmlp_1275</name>
</gene>
<evidence type="ECO:0000256" key="2">
    <source>
        <dbReference type="ARBA" id="ARBA00022737"/>
    </source>
</evidence>
<keyword evidence="6" id="KW-1185">Reference proteome</keyword>
<accession>M1XNH7</accession>
<evidence type="ECO:0000256" key="3">
    <source>
        <dbReference type="ARBA" id="ARBA00023125"/>
    </source>
</evidence>
<comment type="similarity">
    <text evidence="1">Belongs to the TBP family.</text>
</comment>
<dbReference type="KEGG" id="nmo:Nmlp_1275"/>
<dbReference type="InterPro" id="IPR012295">
    <property type="entry name" value="TBP_dom_sf"/>
</dbReference>
<dbReference type="GO" id="GO:0003743">
    <property type="term" value="F:translation initiation factor activity"/>
    <property type="evidence" value="ECO:0007669"/>
    <property type="project" value="UniProtKB-KW"/>
</dbReference>
<evidence type="ECO:0000256" key="4">
    <source>
        <dbReference type="ARBA" id="ARBA00023163"/>
    </source>
</evidence>
<evidence type="ECO:0000256" key="1">
    <source>
        <dbReference type="ARBA" id="ARBA00005560"/>
    </source>
</evidence>
<sequence length="184" mass="20519">MAGFEIANVAGTITYQQELDLSALAETFRQRPEINSVTYEPDENHWLQVWFAPNDTYVSFYRSGKCSIVGATSPKQFDELVERVNALMRELLEFDYEPTAKINNIVATAELDSLASLETIAIGLGLEQTEYEPEQFPALIHRYKGSVLLVFSSGKIVCTGAAEMKQVSSVIDDITEQIEAITIE</sequence>
<dbReference type="STRING" id="268739.Nmlp_1275"/>
<keyword evidence="2" id="KW-0677">Repeat</keyword>
<keyword evidence="4" id="KW-0804">Transcription</keyword>
<dbReference type="GO" id="GO:0006352">
    <property type="term" value="P:DNA-templated transcription initiation"/>
    <property type="evidence" value="ECO:0007669"/>
    <property type="project" value="InterPro"/>
</dbReference>
<evidence type="ECO:0000313" key="6">
    <source>
        <dbReference type="Proteomes" id="UP000011867"/>
    </source>
</evidence>
<reference evidence="5 6" key="1">
    <citation type="journal article" date="2013" name="Genome Announc.">
        <title>Genome of the haloarchaeon Natronomonas moolapensis, a neutrophilic member of a previously haloalkaliphilic genus.</title>
        <authorList>
            <person name="Dyall-Smith M.L."/>
            <person name="Pfeiffer F."/>
            <person name="Oberwinkler T."/>
            <person name="Klee K."/>
            <person name="Rampp M."/>
            <person name="Palm P."/>
            <person name="Gross K."/>
            <person name="Schuster S.C."/>
            <person name="Oesterhelt D."/>
        </authorList>
    </citation>
    <scope>NUCLEOTIDE SEQUENCE [LARGE SCALE GENOMIC DNA]</scope>
    <source>
        <strain evidence="6">DSM 18674 / JCM 14361 / 8.8.11</strain>
    </source>
</reference>
<dbReference type="Pfam" id="PF00352">
    <property type="entry name" value="TBP"/>
    <property type="match status" value="2"/>
</dbReference>
<keyword evidence="3" id="KW-0238">DNA-binding</keyword>
<dbReference type="GeneID" id="14650621"/>
<name>M1XNH7_NATM8</name>
<dbReference type="EMBL" id="HF582854">
    <property type="protein sequence ID" value="CCQ35484.1"/>
    <property type="molecule type" value="Genomic_DNA"/>
</dbReference>
<dbReference type="AlphaFoldDB" id="M1XNH7"/>
<dbReference type="RefSeq" id="WP_015408332.1">
    <property type="nucleotide sequence ID" value="NC_020388.1"/>
</dbReference>
<keyword evidence="5" id="KW-0396">Initiation factor</keyword>
<evidence type="ECO:0000313" key="5">
    <source>
        <dbReference type="EMBL" id="CCQ35484.1"/>
    </source>
</evidence>
<dbReference type="HOGENOM" id="CLU_060161_4_3_2"/>
<organism evidence="5 6">
    <name type="scientific">Natronomonas moolapensis (strain DSM 18674 / CECT 7526 / JCM 14361 / 8.8.11)</name>
    <dbReference type="NCBI Taxonomy" id="268739"/>
    <lineage>
        <taxon>Archaea</taxon>
        <taxon>Methanobacteriati</taxon>
        <taxon>Methanobacteriota</taxon>
        <taxon>Stenosarchaea group</taxon>
        <taxon>Halobacteria</taxon>
        <taxon>Halobacteriales</taxon>
        <taxon>Natronomonadaceae</taxon>
        <taxon>Natronomonas</taxon>
    </lineage>
</organism>
<proteinExistence type="inferred from homology"/>
<dbReference type="OrthoDB" id="350539at2157"/>
<dbReference type="SUPFAM" id="SSF55945">
    <property type="entry name" value="TATA-box binding protein-like"/>
    <property type="match status" value="2"/>
</dbReference>
<dbReference type="Proteomes" id="UP000011867">
    <property type="component" value="Chromosome"/>
</dbReference>
<dbReference type="PANTHER" id="PTHR10126">
    <property type="entry name" value="TATA-BOX BINDING PROTEIN"/>
    <property type="match status" value="1"/>
</dbReference>
<protein>
    <submittedName>
        <fullName evidence="5">TATA-binding transcription initiation factor</fullName>
    </submittedName>
</protein>